<reference evidence="2" key="1">
    <citation type="journal article" date="2023" name="Nat. Plants">
        <title>Single-cell RNA sequencing provides a high-resolution roadmap for understanding the multicellular compartmentation of specialized metabolism.</title>
        <authorList>
            <person name="Sun S."/>
            <person name="Shen X."/>
            <person name="Li Y."/>
            <person name="Li Y."/>
            <person name="Wang S."/>
            <person name="Li R."/>
            <person name="Zhang H."/>
            <person name="Shen G."/>
            <person name="Guo B."/>
            <person name="Wei J."/>
            <person name="Xu J."/>
            <person name="St-Pierre B."/>
            <person name="Chen S."/>
            <person name="Sun C."/>
        </authorList>
    </citation>
    <scope>NUCLEOTIDE SEQUENCE [LARGE SCALE GENOMIC DNA]</scope>
</reference>
<keyword evidence="2" id="KW-1185">Reference proteome</keyword>
<sequence>MARGIHLAFDSRKQYQNQYYDEATSVGYETKVQEANWELYKKKKQAEAFLYEKTQEAEAQKAIAATAFYAKQQERGYLGTAPSPVISGKTFFGLGKGGSKGFYSVFAVPK</sequence>
<proteinExistence type="predicted"/>
<dbReference type="EMBL" id="CM044707">
    <property type="protein sequence ID" value="KAI5653227.1"/>
    <property type="molecule type" value="Genomic_DNA"/>
</dbReference>
<dbReference type="Proteomes" id="UP001060085">
    <property type="component" value="Linkage Group LG07"/>
</dbReference>
<accession>A0ACB9ZYH6</accession>
<organism evidence="1 2">
    <name type="scientific">Catharanthus roseus</name>
    <name type="common">Madagascar periwinkle</name>
    <name type="synonym">Vinca rosea</name>
    <dbReference type="NCBI Taxonomy" id="4058"/>
    <lineage>
        <taxon>Eukaryota</taxon>
        <taxon>Viridiplantae</taxon>
        <taxon>Streptophyta</taxon>
        <taxon>Embryophyta</taxon>
        <taxon>Tracheophyta</taxon>
        <taxon>Spermatophyta</taxon>
        <taxon>Magnoliopsida</taxon>
        <taxon>eudicotyledons</taxon>
        <taxon>Gunneridae</taxon>
        <taxon>Pentapetalae</taxon>
        <taxon>asterids</taxon>
        <taxon>lamiids</taxon>
        <taxon>Gentianales</taxon>
        <taxon>Apocynaceae</taxon>
        <taxon>Rauvolfioideae</taxon>
        <taxon>Vinceae</taxon>
        <taxon>Catharanthinae</taxon>
        <taxon>Catharanthus</taxon>
    </lineage>
</organism>
<name>A0ACB9ZYH6_CATRO</name>
<evidence type="ECO:0000313" key="2">
    <source>
        <dbReference type="Proteomes" id="UP001060085"/>
    </source>
</evidence>
<gene>
    <name evidence="1" type="ORF">M9H77_30414</name>
</gene>
<comment type="caution">
    <text evidence="1">The sequence shown here is derived from an EMBL/GenBank/DDBJ whole genome shotgun (WGS) entry which is preliminary data.</text>
</comment>
<evidence type="ECO:0000313" key="1">
    <source>
        <dbReference type="EMBL" id="KAI5653227.1"/>
    </source>
</evidence>
<protein>
    <submittedName>
        <fullName evidence="1">Uncharacterized protein</fullName>
    </submittedName>
</protein>